<dbReference type="CDD" id="cd23992">
    <property type="entry name" value="PBP_GOBP"/>
    <property type="match status" value="1"/>
</dbReference>
<dbReference type="AlphaFoldDB" id="A0A076E5N9"/>
<evidence type="ECO:0000256" key="1">
    <source>
        <dbReference type="ARBA" id="ARBA00022729"/>
    </source>
</evidence>
<dbReference type="SUPFAM" id="SSF47565">
    <property type="entry name" value="Insect pheromone/odorant-binding proteins"/>
    <property type="match status" value="1"/>
</dbReference>
<dbReference type="GO" id="GO:0005549">
    <property type="term" value="F:odorant binding"/>
    <property type="evidence" value="ECO:0007669"/>
    <property type="project" value="InterPro"/>
</dbReference>
<dbReference type="PANTHER" id="PTHR11857">
    <property type="entry name" value="ODORANT BINDING PROTEIN-RELATED"/>
    <property type="match status" value="1"/>
</dbReference>
<reference evidence="3" key="1">
    <citation type="journal article" date="2014" name="Insect Biochem. Mol. Biol.">
        <title>Antennal transcriptome analysis and comparison of olfactory genes in two sympatric defoliators, Dendrolimus houi and Dendrolimus kikuchii (Lepidoptera: Lasiocampidae).</title>
        <authorList>
            <person name="Zhang S."/>
            <person name="Zhang Z."/>
            <person name="Wang H."/>
            <person name="Kong X."/>
        </authorList>
    </citation>
    <scope>NUCLEOTIDE SEQUENCE</scope>
</reference>
<dbReference type="Gene3D" id="1.10.238.20">
    <property type="entry name" value="Pheromone/general odorant binding protein domain"/>
    <property type="match status" value="1"/>
</dbReference>
<dbReference type="EMBL" id="KF487578">
    <property type="protein sequence ID" value="AII00976.1"/>
    <property type="molecule type" value="mRNA"/>
</dbReference>
<feature type="signal peptide" evidence="2">
    <location>
        <begin position="1"/>
        <end position="21"/>
    </location>
</feature>
<dbReference type="Pfam" id="PF01395">
    <property type="entry name" value="PBP_GOBP"/>
    <property type="match status" value="1"/>
</dbReference>
<feature type="chain" id="PRO_5001711082" evidence="2">
    <location>
        <begin position="22"/>
        <end position="150"/>
    </location>
</feature>
<gene>
    <name evidence="3" type="primary">OBP10</name>
</gene>
<dbReference type="InterPro" id="IPR036728">
    <property type="entry name" value="PBP_GOBP_sf"/>
</dbReference>
<dbReference type="SMART" id="SM00708">
    <property type="entry name" value="PhBP"/>
    <property type="match status" value="1"/>
</dbReference>
<name>A0A076E5N9_9NEOP</name>
<evidence type="ECO:0000256" key="2">
    <source>
        <dbReference type="SAM" id="SignalP"/>
    </source>
</evidence>
<sequence length="150" mass="17203">MFRPLFIYFTFIYFLFCDVQAQSNLDELQKNYLNFILECAVENPVTSDDLEELKNQKMPDKENVKCLFACAYKKAGMMNDKGDLFIEGVQEINKKYFGDNPEKMNKSEQFIQACKSVNDSPVSDGNKGCDRAALIFQCSVEKAPDFELVV</sequence>
<evidence type="ECO:0000313" key="3">
    <source>
        <dbReference type="EMBL" id="AII00976.1"/>
    </source>
</evidence>
<accession>A0A076E5N9</accession>
<dbReference type="InterPro" id="IPR006170">
    <property type="entry name" value="PBP/GOBP"/>
</dbReference>
<proteinExistence type="evidence at transcript level"/>
<organism evidence="3">
    <name type="scientific">Dendrolimus houi</name>
    <dbReference type="NCBI Taxonomy" id="765132"/>
    <lineage>
        <taxon>Eukaryota</taxon>
        <taxon>Metazoa</taxon>
        <taxon>Ecdysozoa</taxon>
        <taxon>Arthropoda</taxon>
        <taxon>Hexapoda</taxon>
        <taxon>Insecta</taxon>
        <taxon>Pterygota</taxon>
        <taxon>Neoptera</taxon>
        <taxon>Endopterygota</taxon>
        <taxon>Lepidoptera</taxon>
        <taxon>Glossata</taxon>
        <taxon>Ditrysia</taxon>
        <taxon>Bombycoidea</taxon>
        <taxon>Lasiocampidae</taxon>
        <taxon>Dendrolimus</taxon>
    </lineage>
</organism>
<dbReference type="GO" id="GO:0007608">
    <property type="term" value="P:sensory perception of smell"/>
    <property type="evidence" value="ECO:0007669"/>
    <property type="project" value="TreeGrafter"/>
</dbReference>
<keyword evidence="1 2" id="KW-0732">Signal</keyword>
<protein>
    <submittedName>
        <fullName evidence="3">Odorant binding protein</fullName>
    </submittedName>
</protein>
<dbReference type="GO" id="GO:0005615">
    <property type="term" value="C:extracellular space"/>
    <property type="evidence" value="ECO:0007669"/>
    <property type="project" value="TreeGrafter"/>
</dbReference>